<evidence type="ECO:0000256" key="1">
    <source>
        <dbReference type="ARBA" id="ARBA00022723"/>
    </source>
</evidence>
<dbReference type="Gene3D" id="1.10.1300.10">
    <property type="entry name" value="3'5'-cyclic nucleotide phosphodiesterase, catalytic domain"/>
    <property type="match status" value="1"/>
</dbReference>
<gene>
    <name evidence="4" type="primary">Pde8a_0</name>
    <name evidence="4" type="ORF">CHUBUR_R10803</name>
</gene>
<dbReference type="Pfam" id="PF00233">
    <property type="entry name" value="PDEase_I"/>
    <property type="match status" value="1"/>
</dbReference>
<dbReference type="InterPro" id="IPR036971">
    <property type="entry name" value="PDEase_catalytic_dom_sf"/>
</dbReference>
<dbReference type="PANTHER" id="PTHR11347">
    <property type="entry name" value="CYCLIC NUCLEOTIDE PHOSPHODIESTERASE"/>
    <property type="match status" value="1"/>
</dbReference>
<dbReference type="AlphaFoldDB" id="A0A7K5GCZ5"/>
<dbReference type="GO" id="GO:0004114">
    <property type="term" value="F:3',5'-cyclic-nucleotide phosphodiesterase activity"/>
    <property type="evidence" value="ECO:0007669"/>
    <property type="project" value="InterPro"/>
</dbReference>
<feature type="non-terminal residue" evidence="4">
    <location>
        <position position="1"/>
    </location>
</feature>
<evidence type="ECO:0000313" key="5">
    <source>
        <dbReference type="Proteomes" id="UP000541181"/>
    </source>
</evidence>
<evidence type="ECO:0000313" key="4">
    <source>
        <dbReference type="EMBL" id="NWS54878.1"/>
    </source>
</evidence>
<dbReference type="InterPro" id="IPR002073">
    <property type="entry name" value="PDEase_catalytic_dom"/>
</dbReference>
<name>A0A7K5GCZ5_9AVES</name>
<feature type="domain" description="PDEase" evidence="3">
    <location>
        <begin position="1"/>
        <end position="119"/>
    </location>
</feature>
<dbReference type="SUPFAM" id="SSF109604">
    <property type="entry name" value="HD-domain/PDEase-like"/>
    <property type="match status" value="1"/>
</dbReference>
<proteinExistence type="predicted"/>
<keyword evidence="1" id="KW-0479">Metal-binding</keyword>
<dbReference type="EMBL" id="VZRC01000104">
    <property type="protein sequence ID" value="NWS54878.1"/>
    <property type="molecule type" value="Genomic_DNA"/>
</dbReference>
<dbReference type="GO" id="GO:0046872">
    <property type="term" value="F:metal ion binding"/>
    <property type="evidence" value="ECO:0007669"/>
    <property type="project" value="UniProtKB-KW"/>
</dbReference>
<dbReference type="Proteomes" id="UP000541181">
    <property type="component" value="Unassembled WGS sequence"/>
</dbReference>
<dbReference type="GO" id="GO:0007165">
    <property type="term" value="P:signal transduction"/>
    <property type="evidence" value="ECO:0007669"/>
    <property type="project" value="InterPro"/>
</dbReference>
<sequence length="128" mass="15148">ESIKTVLTTPENRILIKRMLIKCADISNPCRPIEQCIEWAGRISEEYFAQTDEEKKEDLPVVMPVFDRNTCSIPQSQISFINYFITDMFDAWDEFADLPNLMRHLDNNFKYWKGLHERKLRGLRPPPE</sequence>
<reference evidence="4 5" key="1">
    <citation type="submission" date="2019-09" db="EMBL/GenBank/DDBJ databases">
        <title>Bird 10,000 Genomes (B10K) Project - Family phase.</title>
        <authorList>
            <person name="Zhang G."/>
        </authorList>
    </citation>
    <scope>NUCLEOTIDE SEQUENCE [LARGE SCALE GENOMIC DNA]</scope>
    <source>
        <strain evidence="4">B10K-CU-031-22</strain>
    </source>
</reference>
<evidence type="ECO:0000256" key="2">
    <source>
        <dbReference type="ARBA" id="ARBA00022801"/>
    </source>
</evidence>
<evidence type="ECO:0000259" key="3">
    <source>
        <dbReference type="PROSITE" id="PS51845"/>
    </source>
</evidence>
<dbReference type="PROSITE" id="PS51845">
    <property type="entry name" value="PDEASE_I_2"/>
    <property type="match status" value="1"/>
</dbReference>
<protein>
    <submittedName>
        <fullName evidence="4">PDE8A phosphodiesterase</fullName>
    </submittedName>
</protein>
<feature type="non-terminal residue" evidence="4">
    <location>
        <position position="128"/>
    </location>
</feature>
<dbReference type="OrthoDB" id="189220at2759"/>
<organism evidence="4 5">
    <name type="scientific">Chunga burmeisteri</name>
    <name type="common">Black-legged seriema</name>
    <dbReference type="NCBI Taxonomy" id="1352770"/>
    <lineage>
        <taxon>Eukaryota</taxon>
        <taxon>Metazoa</taxon>
        <taxon>Chordata</taxon>
        <taxon>Craniata</taxon>
        <taxon>Vertebrata</taxon>
        <taxon>Euteleostomi</taxon>
        <taxon>Archelosauria</taxon>
        <taxon>Archosauria</taxon>
        <taxon>Dinosauria</taxon>
        <taxon>Saurischia</taxon>
        <taxon>Theropoda</taxon>
        <taxon>Coelurosauria</taxon>
        <taxon>Aves</taxon>
        <taxon>Neognathae</taxon>
        <taxon>Neoaves</taxon>
        <taxon>Telluraves</taxon>
        <taxon>Australaves</taxon>
        <taxon>Cariamiformes</taxon>
        <taxon>Cariamidae</taxon>
        <taxon>Chunga</taxon>
    </lineage>
</organism>
<keyword evidence="5" id="KW-1185">Reference proteome</keyword>
<keyword evidence="2" id="KW-0378">Hydrolase</keyword>
<comment type="caution">
    <text evidence="4">The sequence shown here is derived from an EMBL/GenBank/DDBJ whole genome shotgun (WGS) entry which is preliminary data.</text>
</comment>
<accession>A0A7K5GCZ5</accession>